<dbReference type="GO" id="GO:0030979">
    <property type="term" value="P:alpha-glucan biosynthetic process"/>
    <property type="evidence" value="ECO:0007669"/>
    <property type="project" value="UniProtKB-UniRule"/>
</dbReference>
<dbReference type="GO" id="GO:0016758">
    <property type="term" value="F:hexosyltransferase activity"/>
    <property type="evidence" value="ECO:0007669"/>
    <property type="project" value="UniProtKB-UniRule"/>
</dbReference>
<sequence length="1089" mass="120355">MPLPGAVFPSAIYYLNPLAAGPLDTWPAEFERIAALGFGAVAVAPPFAPGEDGDPFLTRDHALLHPALGGGEALPALRRLAEAASAQGLTLLLDLVTDRLARDAPVLHGARGWIAWRAPEDAPPDPRVPAELAHAARLLRPAPEDLATFWRERLTEWAQAGIGGFRCLEPCEGGRRFWEPLITAVRQAVPDTRFIAWTPGTPQRAVEGLAGSGFDLVASSLPWWDFRAGWWPAEAEHLAAVAPVLMTPEAPFAQRRFAAQTDRAAGDLEAERALRFAALSGAAWMLPMGYEYGALHRMGRGRDEAELFAALRRAPRLDLTGAVREVNALRAGLPAGAGTLPPQVLSAPGAPVALLRREAAASGRESRILIVANPSLQRPARLSAAQLLGPLARPGSVPPESLDADGRLVLAPAEVRCMPIHDVAPVRLPLRGGQRAALAATEAPRIAIEEIRPSVDGGRFPVKRTVGHAVRVTADVFTEGHGKIAVRMLWRPADQQAWNEVPMAFVVNDIYAASFVPERVGRYLYCIEAWVDHFEAFRDEIRKKHSAGVNITLERQEGMKMLEEGQAALSGEAAERLAGIIERLRAADDAAAVALFTAAEARALMTEADSRPFKVRTEPFKLDSERRAAGFASWYEIFPRSQSGDPNRHGTFDDVIRILPRVRDMGFDVLYFPPIHPIGEKNRKGRNNTLTPGPDDVGSPYAIGSPDGGHDALHPELGSFEDFRRLVRAAAEHGLELALDFAIQCSPDHPWLKQHPDWFDYRPDGSIKYAENPPKKYEDIVNVDFYTEGAKPALWIALRDVVLLWVKEGVKLFRVDNPHTKPLPFWEWMIGEVRARDPEVVFLSEAFTRPKVMYRLAKIGFSQSYTYFTWRNTAWEMREYLEELNKPPVADFFRPHFFVNTPDINPVFLQNSGRGGHLIRAALAATLSGLWGVYNGFELCEARPLAPGKEEYVDSEKYEIKAWDYDRPGNIGAEITTLNRIRRQNPALQTHLGTTFLPSNHEGILTYVKSTPDGENVVLVAVSMDPHQPLETHFELPQHAMGLPHGATLVAENLMQGGEERWHGTHRHVRLDPHSLPFAIWRVRAADKA</sequence>
<dbReference type="SUPFAM" id="SSF51445">
    <property type="entry name" value="(Trans)glycosidases"/>
    <property type="match status" value="2"/>
</dbReference>
<protein>
    <recommendedName>
        <fullName evidence="6">Alpha-1,4-glucan:maltose-1-phosphate maltosyltransferase</fullName>
        <shortName evidence="6">GMPMT</shortName>
        <ecNumber evidence="6">2.4.99.16</ecNumber>
    </recommendedName>
    <alternativeName>
        <fullName evidence="6">(1-&gt;4)-alpha-D-glucan:maltose-1-phosphate alpha-D-maltosyltransferase</fullName>
    </alternativeName>
</protein>
<dbReference type="Gene3D" id="3.20.20.80">
    <property type="entry name" value="Glycosidases"/>
    <property type="match status" value="2"/>
</dbReference>
<keyword evidence="2 6" id="KW-0328">Glycosyltransferase</keyword>
<dbReference type="Proteomes" id="UP000460715">
    <property type="component" value="Unassembled WGS sequence"/>
</dbReference>
<dbReference type="Gene3D" id="1.20.58.80">
    <property type="entry name" value="Phosphotransferase system, lactose/cellobiose-type IIA subunit"/>
    <property type="match status" value="1"/>
</dbReference>
<dbReference type="Gene3D" id="2.60.40.10">
    <property type="entry name" value="Immunoglobulins"/>
    <property type="match status" value="1"/>
</dbReference>
<dbReference type="PANTHER" id="PTHR47786">
    <property type="entry name" value="ALPHA-1,4-GLUCAN:MALTOSE-1-PHOSPHATE MALTOSYLTRANSFERASE"/>
    <property type="match status" value="1"/>
</dbReference>
<evidence type="ECO:0000313" key="10">
    <source>
        <dbReference type="Proteomes" id="UP000460715"/>
    </source>
</evidence>
<dbReference type="HAMAP" id="MF_02124">
    <property type="entry name" value="GlgE"/>
    <property type="match status" value="1"/>
</dbReference>
<feature type="binding site" evidence="6">
    <location>
        <begin position="957"/>
        <end position="958"/>
    </location>
    <ligand>
        <name>alpha-maltose 1-phosphate</name>
        <dbReference type="ChEBI" id="CHEBI:63576"/>
    </ligand>
</feature>
<keyword evidence="4 6" id="KW-0119">Carbohydrate metabolism</keyword>
<feature type="binding site" evidence="6">
    <location>
        <position position="744"/>
    </location>
    <ligand>
        <name>alpha-maltose 1-phosphate</name>
        <dbReference type="ChEBI" id="CHEBI:63576"/>
    </ligand>
</feature>
<dbReference type="InterPro" id="IPR049171">
    <property type="entry name" value="GLGE_C"/>
</dbReference>
<dbReference type="PANTHER" id="PTHR47786:SF2">
    <property type="entry name" value="GLYCOSYL HYDROLASE FAMILY 13 CATALYTIC DOMAIN-CONTAINING PROTEIN"/>
    <property type="match status" value="1"/>
</dbReference>
<accession>A0A845B9W3</accession>
<dbReference type="InterPro" id="IPR006047">
    <property type="entry name" value="GH13_cat_dom"/>
</dbReference>
<dbReference type="Pfam" id="PF21702">
    <property type="entry name" value="GLGE_C"/>
    <property type="match status" value="1"/>
</dbReference>
<evidence type="ECO:0000259" key="8">
    <source>
        <dbReference type="SMART" id="SM00642"/>
    </source>
</evidence>
<feature type="site" description="Transition state stabilizer" evidence="6">
    <location>
        <position position="903"/>
    </location>
</feature>
<evidence type="ECO:0000256" key="1">
    <source>
        <dbReference type="ARBA" id="ARBA00011738"/>
    </source>
</evidence>
<feature type="binding site" evidence="6">
    <location>
        <position position="779"/>
    </location>
    <ligand>
        <name>alpha-maltose 1-phosphate</name>
        <dbReference type="ChEBI" id="CHEBI:63576"/>
    </ligand>
</feature>
<comment type="caution">
    <text evidence="9">The sequence shown here is derived from an EMBL/GenBank/DDBJ whole genome shotgun (WGS) entry which is preliminary data.</text>
</comment>
<comment type="subunit">
    <text evidence="1 6">Homodimer.</text>
</comment>
<dbReference type="GO" id="GO:0004553">
    <property type="term" value="F:hydrolase activity, hydrolyzing O-glycosyl compounds"/>
    <property type="evidence" value="ECO:0007669"/>
    <property type="project" value="InterPro"/>
</dbReference>
<organism evidence="9 10">
    <name type="scientific">Teichococcus coralli</name>
    <dbReference type="NCBI Taxonomy" id="2545983"/>
    <lineage>
        <taxon>Bacteria</taxon>
        <taxon>Pseudomonadati</taxon>
        <taxon>Pseudomonadota</taxon>
        <taxon>Alphaproteobacteria</taxon>
        <taxon>Acetobacterales</taxon>
        <taxon>Roseomonadaceae</taxon>
        <taxon>Roseomonas</taxon>
    </lineage>
</organism>
<feature type="binding site" evidence="6">
    <location>
        <position position="817"/>
    </location>
    <ligand>
        <name>alpha-maltose 1-phosphate</name>
        <dbReference type="ChEBI" id="CHEBI:63576"/>
    </ligand>
</feature>
<reference evidence="9 10" key="1">
    <citation type="submission" date="2019-03" db="EMBL/GenBank/DDBJ databases">
        <title>Roseomonas sp. a novel Roseomonas species isolated from Sea whip Gorgonian.</title>
        <authorList>
            <person name="Li F."/>
            <person name="Pan X."/>
            <person name="Huang S."/>
            <person name="Li Z."/>
            <person name="Meng B."/>
        </authorList>
    </citation>
    <scope>NUCLEOTIDE SEQUENCE [LARGE SCALE GENOMIC DNA]</scope>
    <source>
        <strain evidence="9 10">M0104</strain>
    </source>
</reference>
<dbReference type="InterPro" id="IPR013780">
    <property type="entry name" value="Glyco_hydro_b"/>
</dbReference>
<name>A0A845B9W3_9PROT</name>
<dbReference type="EMBL" id="SNVJ01000002">
    <property type="protein sequence ID" value="MXP62172.1"/>
    <property type="molecule type" value="Genomic_DNA"/>
</dbReference>
<feature type="binding site" evidence="6">
    <location>
        <position position="684"/>
    </location>
    <ligand>
        <name>alpha-maltose 1-phosphate</name>
        <dbReference type="ChEBI" id="CHEBI:63576"/>
    </ligand>
</feature>
<feature type="active site" description="Proton donor" evidence="6">
    <location>
        <position position="845"/>
    </location>
</feature>
<comment type="function">
    <text evidence="6">Maltosyltransferase that uses maltose 1-phosphate (M1P) as the sugar donor to elongate linear or branched alpha-(1-&gt;4)-glucans. Is involved in a branched alpha-glucan biosynthetic pathway from trehalose, together with TreS, Mak and GlgB.</text>
</comment>
<dbReference type="InterPro" id="IPR013783">
    <property type="entry name" value="Ig-like_fold"/>
</dbReference>
<dbReference type="OrthoDB" id="9805159at2"/>
<dbReference type="Gene3D" id="2.60.40.1180">
    <property type="entry name" value="Golgi alpha-mannosidase II"/>
    <property type="match status" value="1"/>
</dbReference>
<evidence type="ECO:0000256" key="5">
    <source>
        <dbReference type="ARBA" id="ARBA00048735"/>
    </source>
</evidence>
<evidence type="ECO:0000256" key="6">
    <source>
        <dbReference type="HAMAP-Rule" id="MF_02124"/>
    </source>
</evidence>
<gene>
    <name evidence="6" type="primary">glgE</name>
    <name evidence="9" type="ORF">E0493_02245</name>
</gene>
<keyword evidence="3 6" id="KW-0808">Transferase</keyword>
<keyword evidence="10" id="KW-1185">Reference proteome</keyword>
<evidence type="ECO:0000256" key="2">
    <source>
        <dbReference type="ARBA" id="ARBA00022676"/>
    </source>
</evidence>
<dbReference type="InterPro" id="IPR026585">
    <property type="entry name" value="GlgE"/>
</dbReference>
<feature type="active site" description="Nucleophile" evidence="6">
    <location>
        <position position="816"/>
    </location>
</feature>
<proteinExistence type="inferred from homology"/>
<evidence type="ECO:0000256" key="7">
    <source>
        <dbReference type="SAM" id="MobiDB-lite"/>
    </source>
</evidence>
<dbReference type="InterPro" id="IPR017853">
    <property type="entry name" value="GH"/>
</dbReference>
<dbReference type="SMART" id="SM00642">
    <property type="entry name" value="Aamy"/>
    <property type="match status" value="1"/>
</dbReference>
<dbReference type="AlphaFoldDB" id="A0A845B9W3"/>
<evidence type="ECO:0000256" key="3">
    <source>
        <dbReference type="ARBA" id="ARBA00022679"/>
    </source>
</evidence>
<comment type="catalytic activity">
    <reaction evidence="5 6">
        <text>alpha-maltose 1-phosphate + [(1-&gt;4)-alpha-D-glucosyl](n) = [(1-&gt;4)-alpha-D-glucosyl](n+2) + phosphate</text>
        <dbReference type="Rhea" id="RHEA:42692"/>
        <dbReference type="Rhea" id="RHEA-COMP:9584"/>
        <dbReference type="Rhea" id="RHEA-COMP:10183"/>
        <dbReference type="ChEBI" id="CHEBI:15444"/>
        <dbReference type="ChEBI" id="CHEBI:43474"/>
        <dbReference type="ChEBI" id="CHEBI:63576"/>
        <dbReference type="EC" id="2.4.99.16"/>
    </reaction>
</comment>
<evidence type="ECO:0000256" key="4">
    <source>
        <dbReference type="ARBA" id="ARBA00023277"/>
    </source>
</evidence>
<comment type="similarity">
    <text evidence="6">Belongs to the glycosyl hydrolase 13 family. GlgE subfamily.</text>
</comment>
<dbReference type="EC" id="2.4.99.16" evidence="6"/>
<dbReference type="CDD" id="cd11344">
    <property type="entry name" value="AmyAc_GlgE_like"/>
    <property type="match status" value="1"/>
</dbReference>
<dbReference type="InterPro" id="IPR021828">
    <property type="entry name" value="GlgE_dom_N/S"/>
</dbReference>
<feature type="domain" description="Glycosyl hydrolase family 13 catalytic" evidence="8">
    <location>
        <begin position="636"/>
        <end position="967"/>
    </location>
</feature>
<dbReference type="Pfam" id="PF11896">
    <property type="entry name" value="GlgE_dom_N_S"/>
    <property type="match status" value="1"/>
</dbReference>
<evidence type="ECO:0000313" key="9">
    <source>
        <dbReference type="EMBL" id="MXP62172.1"/>
    </source>
</evidence>
<feature type="region of interest" description="Disordered" evidence="7">
    <location>
        <begin position="681"/>
        <end position="708"/>
    </location>
</feature>